<comment type="caution">
    <text evidence="3">The sequence shown here is derived from an EMBL/GenBank/DDBJ whole genome shotgun (WGS) entry which is preliminary data.</text>
</comment>
<organism evidence="3 4">
    <name type="scientific">Novipirellula rosea</name>
    <dbReference type="NCBI Taxonomy" id="1031540"/>
    <lineage>
        <taxon>Bacteria</taxon>
        <taxon>Pseudomonadati</taxon>
        <taxon>Planctomycetota</taxon>
        <taxon>Planctomycetia</taxon>
        <taxon>Pirellulales</taxon>
        <taxon>Pirellulaceae</taxon>
        <taxon>Novipirellula</taxon>
    </lineage>
</organism>
<sequence>MRVIPSLVSSVLLLAALGCQTKSEKMPSGEPSSDQAAVTQTPPNIAGETLEPESPSRHETSEVDDEQASMSRKRRSVAEKAKDALFTKLSARLTEVMQASGPAAAIDVCSNEALTIADTVGKEYGVSIGRTSFKLRNPANRPREWVKPFVEKRSDTPQYLPLDNGNLGALFPIHLKVKCLICHGQQDDILDDVKSELAKRYPNDEATGFKLDELRGWFWVEVPATIEEI</sequence>
<proteinExistence type="predicted"/>
<dbReference type="Proteomes" id="UP001500840">
    <property type="component" value="Unassembled WGS sequence"/>
</dbReference>
<name>A0ABP8NFX2_9BACT</name>
<protein>
    <recommendedName>
        <fullName evidence="2">Tll0287-like domain-containing protein</fullName>
    </recommendedName>
</protein>
<dbReference type="EMBL" id="BAABGA010000073">
    <property type="protein sequence ID" value="GAA4465180.1"/>
    <property type="molecule type" value="Genomic_DNA"/>
</dbReference>
<accession>A0ABP8NFX2</accession>
<dbReference type="PROSITE" id="PS51257">
    <property type="entry name" value="PROKAR_LIPOPROTEIN"/>
    <property type="match status" value="1"/>
</dbReference>
<feature type="compositionally biased region" description="Polar residues" evidence="1">
    <location>
        <begin position="30"/>
        <end position="43"/>
    </location>
</feature>
<keyword evidence="4" id="KW-1185">Reference proteome</keyword>
<dbReference type="InterPro" id="IPR021796">
    <property type="entry name" value="Tll0287-like_dom"/>
</dbReference>
<feature type="domain" description="Tll0287-like" evidence="2">
    <location>
        <begin position="76"/>
        <end position="223"/>
    </location>
</feature>
<gene>
    <name evidence="3" type="ORF">GCM10023156_52630</name>
</gene>
<evidence type="ECO:0000313" key="3">
    <source>
        <dbReference type="EMBL" id="GAA4465180.1"/>
    </source>
</evidence>
<evidence type="ECO:0000256" key="1">
    <source>
        <dbReference type="SAM" id="MobiDB-lite"/>
    </source>
</evidence>
<evidence type="ECO:0000259" key="2">
    <source>
        <dbReference type="Pfam" id="PF11845"/>
    </source>
</evidence>
<reference evidence="4" key="1">
    <citation type="journal article" date="2019" name="Int. J. Syst. Evol. Microbiol.">
        <title>The Global Catalogue of Microorganisms (GCM) 10K type strain sequencing project: providing services to taxonomists for standard genome sequencing and annotation.</title>
        <authorList>
            <consortium name="The Broad Institute Genomics Platform"/>
            <consortium name="The Broad Institute Genome Sequencing Center for Infectious Disease"/>
            <person name="Wu L."/>
            <person name="Ma J."/>
        </authorList>
    </citation>
    <scope>NUCLEOTIDE SEQUENCE [LARGE SCALE GENOMIC DNA]</scope>
    <source>
        <strain evidence="4">JCM 17759</strain>
    </source>
</reference>
<evidence type="ECO:0000313" key="4">
    <source>
        <dbReference type="Proteomes" id="UP001500840"/>
    </source>
</evidence>
<dbReference type="Pfam" id="PF11845">
    <property type="entry name" value="Tll0287-like"/>
    <property type="match status" value="1"/>
</dbReference>
<feature type="region of interest" description="Disordered" evidence="1">
    <location>
        <begin position="22"/>
        <end position="77"/>
    </location>
</feature>